<organism evidence="1 2">
    <name type="scientific">Caerostris extrusa</name>
    <name type="common">Bark spider</name>
    <name type="synonym">Caerostris bankana</name>
    <dbReference type="NCBI Taxonomy" id="172846"/>
    <lineage>
        <taxon>Eukaryota</taxon>
        <taxon>Metazoa</taxon>
        <taxon>Ecdysozoa</taxon>
        <taxon>Arthropoda</taxon>
        <taxon>Chelicerata</taxon>
        <taxon>Arachnida</taxon>
        <taxon>Araneae</taxon>
        <taxon>Araneomorphae</taxon>
        <taxon>Entelegynae</taxon>
        <taxon>Araneoidea</taxon>
        <taxon>Araneidae</taxon>
        <taxon>Caerostris</taxon>
    </lineage>
</organism>
<accession>A0AAV4VVS6</accession>
<protein>
    <submittedName>
        <fullName evidence="1">Uncharacterized protein</fullName>
    </submittedName>
</protein>
<gene>
    <name evidence="1" type="primary">AVEN_179744_1</name>
    <name evidence="1" type="ORF">CEXT_307931</name>
</gene>
<name>A0AAV4VVS6_CAEEX</name>
<dbReference type="EMBL" id="BPLR01015185">
    <property type="protein sequence ID" value="GIY74228.1"/>
    <property type="molecule type" value="Genomic_DNA"/>
</dbReference>
<keyword evidence="2" id="KW-1185">Reference proteome</keyword>
<evidence type="ECO:0000313" key="1">
    <source>
        <dbReference type="EMBL" id="GIY74228.1"/>
    </source>
</evidence>
<reference evidence="1 2" key="1">
    <citation type="submission" date="2021-06" db="EMBL/GenBank/DDBJ databases">
        <title>Caerostris extrusa draft genome.</title>
        <authorList>
            <person name="Kono N."/>
            <person name="Arakawa K."/>
        </authorList>
    </citation>
    <scope>NUCLEOTIDE SEQUENCE [LARGE SCALE GENOMIC DNA]</scope>
</reference>
<dbReference type="Proteomes" id="UP001054945">
    <property type="component" value="Unassembled WGS sequence"/>
</dbReference>
<proteinExistence type="predicted"/>
<evidence type="ECO:0000313" key="2">
    <source>
        <dbReference type="Proteomes" id="UP001054945"/>
    </source>
</evidence>
<sequence>MAISAIDSRQSSRLGLQSFSKGPQQDINFNLRNAIPDYGIIDINLSQKVPEILLSIGIEIFYRFLNSQNPPELQLFFEQWAAHVGRVVQFTRPVVVEDLGKHARVPVEEVLVEHRVVVGEGLCQPGQSRGRNLLEGGLVSLKADPTDVQNHAIVTIDDCPAWLVHGPLREYPQPGGRLIHNEWAGGLFSCRVAGSAVVATNTYPADGTTDVKTLRQTVGEACPSS</sequence>
<dbReference type="AlphaFoldDB" id="A0AAV4VVS6"/>
<comment type="caution">
    <text evidence="1">The sequence shown here is derived from an EMBL/GenBank/DDBJ whole genome shotgun (WGS) entry which is preliminary data.</text>
</comment>